<feature type="transmembrane region" description="Helical" evidence="6">
    <location>
        <begin position="6"/>
        <end position="27"/>
    </location>
</feature>
<evidence type="ECO:0000256" key="2">
    <source>
        <dbReference type="ARBA" id="ARBA00022475"/>
    </source>
</evidence>
<dbReference type="Proteomes" id="UP000744769">
    <property type="component" value="Unassembled WGS sequence"/>
</dbReference>
<feature type="transmembrane region" description="Helical" evidence="6">
    <location>
        <begin position="134"/>
        <end position="157"/>
    </location>
</feature>
<keyword evidence="5 6" id="KW-0472">Membrane</keyword>
<dbReference type="AlphaFoldDB" id="A0A967AZD7"/>
<feature type="transmembrane region" description="Helical" evidence="6">
    <location>
        <begin position="69"/>
        <end position="90"/>
    </location>
</feature>
<dbReference type="InterPro" id="IPR001123">
    <property type="entry name" value="LeuE-type"/>
</dbReference>
<dbReference type="GO" id="GO:0005886">
    <property type="term" value="C:plasma membrane"/>
    <property type="evidence" value="ECO:0007669"/>
    <property type="project" value="UniProtKB-SubCell"/>
</dbReference>
<reference evidence="7" key="1">
    <citation type="submission" date="2020-03" db="EMBL/GenBank/DDBJ databases">
        <title>Draft sequencing of Calidifontibacter sp. DB0510.</title>
        <authorList>
            <person name="Kim D.-U."/>
        </authorList>
    </citation>
    <scope>NUCLEOTIDE SEQUENCE</scope>
    <source>
        <strain evidence="7">DB0510</strain>
    </source>
</reference>
<gene>
    <name evidence="7" type="ORF">G9U51_02345</name>
</gene>
<name>A0A967AZD7_9MICO</name>
<comment type="subcellular location">
    <subcellularLocation>
        <location evidence="1">Cell membrane</location>
        <topology evidence="1">Multi-pass membrane protein</topology>
    </subcellularLocation>
</comment>
<evidence type="ECO:0000256" key="5">
    <source>
        <dbReference type="ARBA" id="ARBA00023136"/>
    </source>
</evidence>
<evidence type="ECO:0000313" key="7">
    <source>
        <dbReference type="EMBL" id="NHN54620.1"/>
    </source>
</evidence>
<feature type="transmembrane region" description="Helical" evidence="6">
    <location>
        <begin position="39"/>
        <end position="63"/>
    </location>
</feature>
<dbReference type="Pfam" id="PF01810">
    <property type="entry name" value="LysE"/>
    <property type="match status" value="1"/>
</dbReference>
<proteinExistence type="predicted"/>
<organism evidence="7 8">
    <name type="scientific">Metallococcus carri</name>
    <dbReference type="NCBI Taxonomy" id="1656884"/>
    <lineage>
        <taxon>Bacteria</taxon>
        <taxon>Bacillati</taxon>
        <taxon>Actinomycetota</taxon>
        <taxon>Actinomycetes</taxon>
        <taxon>Micrococcales</taxon>
        <taxon>Dermacoccaceae</taxon>
        <taxon>Metallococcus</taxon>
    </lineage>
</organism>
<dbReference type="PANTHER" id="PTHR30086:SF20">
    <property type="entry name" value="ARGININE EXPORTER PROTEIN ARGO-RELATED"/>
    <property type="match status" value="1"/>
</dbReference>
<evidence type="ECO:0000256" key="1">
    <source>
        <dbReference type="ARBA" id="ARBA00004651"/>
    </source>
</evidence>
<sequence length="214" mass="22733">MGIDWPLYLGVVLLAYLIPGPDFLLVMRWSVRRRRLGMAAAAGAMTGLTCHMLLATAGLSLLLARYTAALTAIRIVGGLYLVVLGCRIVAGTLHRKTPTSKQAHPDAADDGDDVGLRRAFLQGWLSNMTNPKAILFFAAVLPQFVNPAAATPSWLQISALGFADVVTGVLPWTVVILVGGALSGALSRPRVQNWWDRCTGTVLGVFGIGVVARG</sequence>
<keyword evidence="8" id="KW-1185">Reference proteome</keyword>
<evidence type="ECO:0000313" key="8">
    <source>
        <dbReference type="Proteomes" id="UP000744769"/>
    </source>
</evidence>
<evidence type="ECO:0000256" key="6">
    <source>
        <dbReference type="SAM" id="Phobius"/>
    </source>
</evidence>
<dbReference type="PANTHER" id="PTHR30086">
    <property type="entry name" value="ARGININE EXPORTER PROTEIN ARGO"/>
    <property type="match status" value="1"/>
</dbReference>
<dbReference type="EMBL" id="JAAOIV010000001">
    <property type="protein sequence ID" value="NHN54620.1"/>
    <property type="molecule type" value="Genomic_DNA"/>
</dbReference>
<dbReference type="GO" id="GO:0015171">
    <property type="term" value="F:amino acid transmembrane transporter activity"/>
    <property type="evidence" value="ECO:0007669"/>
    <property type="project" value="TreeGrafter"/>
</dbReference>
<keyword evidence="2" id="KW-1003">Cell membrane</keyword>
<dbReference type="PIRSF" id="PIRSF006324">
    <property type="entry name" value="LeuE"/>
    <property type="match status" value="1"/>
</dbReference>
<evidence type="ECO:0000256" key="3">
    <source>
        <dbReference type="ARBA" id="ARBA00022692"/>
    </source>
</evidence>
<accession>A0A967AZD7</accession>
<dbReference type="RefSeq" id="WP_166192468.1">
    <property type="nucleotide sequence ID" value="NZ_JAAOIV010000001.1"/>
</dbReference>
<protein>
    <submittedName>
        <fullName evidence="7">LysE family translocator</fullName>
    </submittedName>
</protein>
<keyword evidence="3 6" id="KW-0812">Transmembrane</keyword>
<evidence type="ECO:0000256" key="4">
    <source>
        <dbReference type="ARBA" id="ARBA00022989"/>
    </source>
</evidence>
<feature type="transmembrane region" description="Helical" evidence="6">
    <location>
        <begin position="169"/>
        <end position="187"/>
    </location>
</feature>
<comment type="caution">
    <text evidence="7">The sequence shown here is derived from an EMBL/GenBank/DDBJ whole genome shotgun (WGS) entry which is preliminary data.</text>
</comment>
<keyword evidence="4 6" id="KW-1133">Transmembrane helix</keyword>